<keyword evidence="1" id="KW-1133">Transmembrane helix</keyword>
<dbReference type="EMBL" id="AP023368">
    <property type="protein sequence ID" value="BCK00598.1"/>
    <property type="molecule type" value="Genomic_DNA"/>
</dbReference>
<protein>
    <submittedName>
        <fullName evidence="2">Uncharacterized protein</fullName>
    </submittedName>
</protein>
<keyword evidence="3" id="KW-1185">Reference proteome</keyword>
<keyword evidence="1" id="KW-0472">Membrane</keyword>
<sequence length="93" mass="10772">MFSELEKLSNLFIVLAVISGVGSVFSFILLHDYWHLLQTDFKPFFFICGYLSVSLPVIFAALAVTVKKIVREMRIKDNYISERIRKLEAQLDK</sequence>
<accession>A0A7I8DS99</accession>
<reference evidence="2 3" key="2">
    <citation type="submission" date="2020-08" db="EMBL/GenBank/DDBJ databases">
        <authorList>
            <person name="Ueki A."/>
            <person name="Tonouchi A."/>
        </authorList>
    </citation>
    <scope>NUCLEOTIDE SEQUENCE [LARGE SCALE GENOMIC DNA]</scope>
    <source>
        <strain evidence="2 3">CTTW</strain>
    </source>
</reference>
<evidence type="ECO:0000313" key="2">
    <source>
        <dbReference type="EMBL" id="BCK00598.1"/>
    </source>
</evidence>
<feature type="transmembrane region" description="Helical" evidence="1">
    <location>
        <begin position="12"/>
        <end position="31"/>
    </location>
</feature>
<evidence type="ECO:0000256" key="1">
    <source>
        <dbReference type="SAM" id="Phobius"/>
    </source>
</evidence>
<dbReference type="AlphaFoldDB" id="A0A7I8DS99"/>
<evidence type="ECO:0000313" key="3">
    <source>
        <dbReference type="Proteomes" id="UP000515703"/>
    </source>
</evidence>
<organism evidence="2 3">
    <name type="scientific">Anaerocolumna chitinilytica</name>
    <dbReference type="NCBI Taxonomy" id="1727145"/>
    <lineage>
        <taxon>Bacteria</taxon>
        <taxon>Bacillati</taxon>
        <taxon>Bacillota</taxon>
        <taxon>Clostridia</taxon>
        <taxon>Lachnospirales</taxon>
        <taxon>Lachnospiraceae</taxon>
        <taxon>Anaerocolumna</taxon>
    </lineage>
</organism>
<proteinExistence type="predicted"/>
<reference evidence="2 3" key="1">
    <citation type="submission" date="2020-08" db="EMBL/GenBank/DDBJ databases">
        <title>Draft genome sequencing of an Anaerocolumna strain isolated from anoxic soil subjected to BSD treatment.</title>
        <authorList>
            <person name="Uek A."/>
            <person name="Tonouchi A."/>
        </authorList>
    </citation>
    <scope>NUCLEOTIDE SEQUENCE [LARGE SCALE GENOMIC DNA]</scope>
    <source>
        <strain evidence="2 3">CTTW</strain>
    </source>
</reference>
<keyword evidence="1" id="KW-0812">Transmembrane</keyword>
<dbReference type="KEGG" id="acht:bsdcttw_36380"/>
<dbReference type="Proteomes" id="UP000515703">
    <property type="component" value="Chromosome"/>
</dbReference>
<dbReference type="RefSeq" id="WP_185256255.1">
    <property type="nucleotide sequence ID" value="NZ_AP023368.1"/>
</dbReference>
<gene>
    <name evidence="2" type="ORF">bsdcttw_36380</name>
</gene>
<feature type="transmembrane region" description="Helical" evidence="1">
    <location>
        <begin position="43"/>
        <end position="66"/>
    </location>
</feature>
<name>A0A7I8DS99_9FIRM</name>